<dbReference type="GO" id="GO:0003676">
    <property type="term" value="F:nucleic acid binding"/>
    <property type="evidence" value="ECO:0007669"/>
    <property type="project" value="InterPro"/>
</dbReference>
<protein>
    <recommendedName>
        <fullName evidence="2">G-patch domain-containing protein</fullName>
    </recommendedName>
</protein>
<dbReference type="Proteomes" id="UP000749559">
    <property type="component" value="Unassembled WGS sequence"/>
</dbReference>
<sequence length="480" mass="53167">MESSIVKDFQNLQVISHKELRRMDALVNDLANALEETSKMTKSLSGDNLSVTPPVRRYSKKRRGRKRLNKKYQAFSEASESSLDEALKGYMGNMLAYSDSDDLLAVKRLTAVSLPLVNNHVSFESDSFTENFSPIRVHRRRRKCKRMAIDVSSDHPGLAGPSIIVDDGTLTKKSKSKTKNTSDLDLCDSDTNDSKPNDDTQTQVQHVTLGKRKRRMKMASSFDNSDVVANQDENSNASVLSNCRMETSSVMGESSSSWSSCESVHSDIGSYTNDDAREGDDEQSDFFHESGPACGIAKVIPWWEKSENAEKEKPDPEFEQILTGSFGTMSCAALRNFKSRVNKMMGTHGREIRSGRRRIKDQLKGGCYGSKYQQDRLQWSDASNSKFPQWPSNGNGSNTSVDIKRRRKTPPSSPVNVKEGPVGLNADPIPDTNIGNQMLQNMGWTPGSGLGATGEGITTPVQAYMRPRRQGLGVKKPSSN</sequence>
<keyword evidence="4" id="KW-1185">Reference proteome</keyword>
<comment type="caution">
    <text evidence="3">The sequence shown here is derived from an EMBL/GenBank/DDBJ whole genome shotgun (WGS) entry which is preliminary data.</text>
</comment>
<evidence type="ECO:0000313" key="4">
    <source>
        <dbReference type="Proteomes" id="UP000749559"/>
    </source>
</evidence>
<organism evidence="3 4">
    <name type="scientific">Owenia fusiformis</name>
    <name type="common">Polychaete worm</name>
    <dbReference type="NCBI Taxonomy" id="6347"/>
    <lineage>
        <taxon>Eukaryota</taxon>
        <taxon>Metazoa</taxon>
        <taxon>Spiralia</taxon>
        <taxon>Lophotrochozoa</taxon>
        <taxon>Annelida</taxon>
        <taxon>Polychaeta</taxon>
        <taxon>Sedentaria</taxon>
        <taxon>Canalipalpata</taxon>
        <taxon>Sabellida</taxon>
        <taxon>Oweniida</taxon>
        <taxon>Oweniidae</taxon>
        <taxon>Owenia</taxon>
    </lineage>
</organism>
<dbReference type="InterPro" id="IPR000467">
    <property type="entry name" value="G_patch_dom"/>
</dbReference>
<evidence type="ECO:0000259" key="2">
    <source>
        <dbReference type="PROSITE" id="PS50174"/>
    </source>
</evidence>
<feature type="domain" description="G-patch" evidence="2">
    <location>
        <begin position="431"/>
        <end position="477"/>
    </location>
</feature>
<dbReference type="SMART" id="SM00443">
    <property type="entry name" value="G_patch"/>
    <property type="match status" value="1"/>
</dbReference>
<feature type="compositionally biased region" description="Polar residues" evidence="1">
    <location>
        <begin position="383"/>
        <end position="401"/>
    </location>
</feature>
<proteinExistence type="predicted"/>
<dbReference type="PROSITE" id="PS50174">
    <property type="entry name" value="G_PATCH"/>
    <property type="match status" value="1"/>
</dbReference>
<dbReference type="InterPro" id="IPR051189">
    <property type="entry name" value="Splicing_assoc_domain"/>
</dbReference>
<dbReference type="EMBL" id="CAIIXF020000008">
    <property type="protein sequence ID" value="CAH1792394.1"/>
    <property type="molecule type" value="Genomic_DNA"/>
</dbReference>
<name>A0A8S4PFI6_OWEFU</name>
<gene>
    <name evidence="3" type="ORF">OFUS_LOCUS17358</name>
</gene>
<accession>A0A8S4PFI6</accession>
<reference evidence="3" key="1">
    <citation type="submission" date="2022-03" db="EMBL/GenBank/DDBJ databases">
        <authorList>
            <person name="Martin C."/>
        </authorList>
    </citation>
    <scope>NUCLEOTIDE SEQUENCE</scope>
</reference>
<feature type="region of interest" description="Disordered" evidence="1">
    <location>
        <begin position="383"/>
        <end position="456"/>
    </location>
</feature>
<evidence type="ECO:0000313" key="3">
    <source>
        <dbReference type="EMBL" id="CAH1792394.1"/>
    </source>
</evidence>
<dbReference type="AlphaFoldDB" id="A0A8S4PFI6"/>
<evidence type="ECO:0000256" key="1">
    <source>
        <dbReference type="SAM" id="MobiDB-lite"/>
    </source>
</evidence>
<feature type="compositionally biased region" description="Polar residues" evidence="1">
    <location>
        <begin position="433"/>
        <end position="443"/>
    </location>
</feature>
<dbReference type="OrthoDB" id="6095487at2759"/>
<feature type="region of interest" description="Disordered" evidence="1">
    <location>
        <begin position="172"/>
        <end position="214"/>
    </location>
</feature>
<dbReference type="Pfam" id="PF01585">
    <property type="entry name" value="G-patch"/>
    <property type="match status" value="1"/>
</dbReference>
<dbReference type="PANTHER" id="PTHR14195">
    <property type="entry name" value="G PATCH DOMAIN CONTAINING PROTEIN 2"/>
    <property type="match status" value="1"/>
</dbReference>